<protein>
    <submittedName>
        <fullName evidence="1">Uncharacterized protein</fullName>
    </submittedName>
</protein>
<reference evidence="1 2" key="1">
    <citation type="submission" date="2023-01" db="EMBL/GenBank/DDBJ databases">
        <title>Analysis of 21 Apiospora genomes using comparative genomics revels a genus with tremendous synthesis potential of carbohydrate active enzymes and secondary metabolites.</title>
        <authorList>
            <person name="Sorensen T."/>
        </authorList>
    </citation>
    <scope>NUCLEOTIDE SEQUENCE [LARGE SCALE GENOMIC DNA]</scope>
    <source>
        <strain evidence="1 2">CBS 33761</strain>
    </source>
</reference>
<dbReference type="Proteomes" id="UP001444661">
    <property type="component" value="Unassembled WGS sequence"/>
</dbReference>
<dbReference type="EMBL" id="JAQQWK010000009">
    <property type="protein sequence ID" value="KAK8034402.1"/>
    <property type="molecule type" value="Genomic_DNA"/>
</dbReference>
<evidence type="ECO:0000313" key="1">
    <source>
        <dbReference type="EMBL" id="KAK8034402.1"/>
    </source>
</evidence>
<comment type="caution">
    <text evidence="1">The sequence shown here is derived from an EMBL/GenBank/DDBJ whole genome shotgun (WGS) entry which is preliminary data.</text>
</comment>
<keyword evidence="2" id="KW-1185">Reference proteome</keyword>
<sequence>MTLGVITSVFLGVFICTAYGFCSVGLKGFKSYSCGLSVTIGQMVFTGVDAQAPLRTERSSSTTAR</sequence>
<name>A0ABR1SJP9_9PEZI</name>
<gene>
    <name evidence="1" type="ORF">PG993_009397</name>
</gene>
<evidence type="ECO:0000313" key="2">
    <source>
        <dbReference type="Proteomes" id="UP001444661"/>
    </source>
</evidence>
<organism evidence="1 2">
    <name type="scientific">Apiospora rasikravindrae</name>
    <dbReference type="NCBI Taxonomy" id="990691"/>
    <lineage>
        <taxon>Eukaryota</taxon>
        <taxon>Fungi</taxon>
        <taxon>Dikarya</taxon>
        <taxon>Ascomycota</taxon>
        <taxon>Pezizomycotina</taxon>
        <taxon>Sordariomycetes</taxon>
        <taxon>Xylariomycetidae</taxon>
        <taxon>Amphisphaeriales</taxon>
        <taxon>Apiosporaceae</taxon>
        <taxon>Apiospora</taxon>
    </lineage>
</organism>
<proteinExistence type="predicted"/>
<accession>A0ABR1SJP9</accession>